<dbReference type="GO" id="GO:0015288">
    <property type="term" value="F:porin activity"/>
    <property type="evidence" value="ECO:0007669"/>
    <property type="project" value="TreeGrafter"/>
</dbReference>
<proteinExistence type="inferred from homology"/>
<dbReference type="InterPro" id="IPR003423">
    <property type="entry name" value="OMP_efflux"/>
</dbReference>
<comment type="subcellular location">
    <subcellularLocation>
        <location evidence="1">Cell outer membrane</location>
    </subcellularLocation>
</comment>
<gene>
    <name evidence="8" type="ORF">AAE02nite_03980</name>
</gene>
<keyword evidence="4" id="KW-1134">Transmembrane beta strand</keyword>
<keyword evidence="6" id="KW-0472">Membrane</keyword>
<dbReference type="EMBL" id="BJYS01000002">
    <property type="protein sequence ID" value="GEO02734.1"/>
    <property type="molecule type" value="Genomic_DNA"/>
</dbReference>
<evidence type="ECO:0000313" key="9">
    <source>
        <dbReference type="Proteomes" id="UP000321532"/>
    </source>
</evidence>
<protein>
    <submittedName>
        <fullName evidence="8">Membrane protein</fullName>
    </submittedName>
</protein>
<keyword evidence="3" id="KW-0813">Transport</keyword>
<comment type="caution">
    <text evidence="8">The sequence shown here is derived from an EMBL/GenBank/DDBJ whole genome shotgun (WGS) entry which is preliminary data.</text>
</comment>
<dbReference type="GO" id="GO:0009279">
    <property type="term" value="C:cell outer membrane"/>
    <property type="evidence" value="ECO:0007669"/>
    <property type="project" value="UniProtKB-SubCell"/>
</dbReference>
<evidence type="ECO:0000313" key="8">
    <source>
        <dbReference type="EMBL" id="GEO02734.1"/>
    </source>
</evidence>
<evidence type="ECO:0000256" key="5">
    <source>
        <dbReference type="ARBA" id="ARBA00022692"/>
    </source>
</evidence>
<dbReference type="Gene3D" id="1.20.1600.10">
    <property type="entry name" value="Outer membrane efflux proteins (OEP)"/>
    <property type="match status" value="1"/>
</dbReference>
<evidence type="ECO:0000256" key="3">
    <source>
        <dbReference type="ARBA" id="ARBA00022448"/>
    </source>
</evidence>
<keyword evidence="9" id="KW-1185">Reference proteome</keyword>
<dbReference type="PANTHER" id="PTHR30026">
    <property type="entry name" value="OUTER MEMBRANE PROTEIN TOLC"/>
    <property type="match status" value="1"/>
</dbReference>
<evidence type="ECO:0000256" key="2">
    <source>
        <dbReference type="ARBA" id="ARBA00007613"/>
    </source>
</evidence>
<accession>A0A512ASP9</accession>
<evidence type="ECO:0000256" key="7">
    <source>
        <dbReference type="ARBA" id="ARBA00023237"/>
    </source>
</evidence>
<dbReference type="PANTHER" id="PTHR30026:SF20">
    <property type="entry name" value="OUTER MEMBRANE PROTEIN TOLC"/>
    <property type="match status" value="1"/>
</dbReference>
<dbReference type="GO" id="GO:0015562">
    <property type="term" value="F:efflux transmembrane transporter activity"/>
    <property type="evidence" value="ECO:0007669"/>
    <property type="project" value="InterPro"/>
</dbReference>
<dbReference type="AlphaFoldDB" id="A0A512ASP9"/>
<keyword evidence="7" id="KW-0998">Cell outer membrane</keyword>
<dbReference type="InterPro" id="IPR051906">
    <property type="entry name" value="TolC-like"/>
</dbReference>
<name>A0A512ASP9_9BACT</name>
<comment type="similarity">
    <text evidence="2">Belongs to the outer membrane factor (OMF) (TC 1.B.17) family.</text>
</comment>
<evidence type="ECO:0000256" key="4">
    <source>
        <dbReference type="ARBA" id="ARBA00022452"/>
    </source>
</evidence>
<evidence type="ECO:0000256" key="6">
    <source>
        <dbReference type="ARBA" id="ARBA00023136"/>
    </source>
</evidence>
<evidence type="ECO:0000256" key="1">
    <source>
        <dbReference type="ARBA" id="ARBA00004442"/>
    </source>
</evidence>
<reference evidence="8 9" key="1">
    <citation type="submission" date="2019-07" db="EMBL/GenBank/DDBJ databases">
        <title>Whole genome shotgun sequence of Adhaeribacter aerolatus NBRC 106133.</title>
        <authorList>
            <person name="Hosoyama A."/>
            <person name="Uohara A."/>
            <person name="Ohji S."/>
            <person name="Ichikawa N."/>
        </authorList>
    </citation>
    <scope>NUCLEOTIDE SEQUENCE [LARGE SCALE GENOMIC DNA]</scope>
    <source>
        <strain evidence="8 9">NBRC 106133</strain>
    </source>
</reference>
<dbReference type="SUPFAM" id="SSF56954">
    <property type="entry name" value="Outer membrane efflux proteins (OEP)"/>
    <property type="match status" value="1"/>
</dbReference>
<sequence>MQASLAQSPAPARRLTLNEVISLALRESIWAKQAAANKENNYWQFRTYKAGYKPQLALDGTLPDFSRTISPVIQPDGTTAFRQVAINNSALNLSLSQGIGLTGGEVFVRSQVQRFDDFDRNQKSYNSNPAIIGISQPLFGYNALAWNKKIEPLRYEESLKKYIEDREVISLTATERFFDLLLQQVNAEIAQKNLENNEAIYKIAEEKFRLGKVSRNDLLQLQLSLMNAKVAQAQASLDARNASLKLRTYIGYTGDELLELENPANVPALIIDEELALAEARKNRKEAISFKRKILQAEQEVAYAKGKSGLNANLFATYGLTNQAESFTDSYLRPIDQQRVRIGFDIPIMDWGKQRATIKTAEINQQLAQYTVEQDAATFEQAVTTQVNQFQMLRERLSLSAQADQIAQERYEITKATYLIGKISITDLNIAAMEKDQAKRAYVSSLRDFWTAYYNLRTLTLYDFEKNKPITLD</sequence>
<dbReference type="Pfam" id="PF02321">
    <property type="entry name" value="OEP"/>
    <property type="match status" value="2"/>
</dbReference>
<dbReference type="GO" id="GO:1990281">
    <property type="term" value="C:efflux pump complex"/>
    <property type="evidence" value="ECO:0007669"/>
    <property type="project" value="TreeGrafter"/>
</dbReference>
<dbReference type="Proteomes" id="UP000321532">
    <property type="component" value="Unassembled WGS sequence"/>
</dbReference>
<organism evidence="8 9">
    <name type="scientific">Adhaeribacter aerolatus</name>
    <dbReference type="NCBI Taxonomy" id="670289"/>
    <lineage>
        <taxon>Bacteria</taxon>
        <taxon>Pseudomonadati</taxon>
        <taxon>Bacteroidota</taxon>
        <taxon>Cytophagia</taxon>
        <taxon>Cytophagales</taxon>
        <taxon>Hymenobacteraceae</taxon>
        <taxon>Adhaeribacter</taxon>
    </lineage>
</organism>
<keyword evidence="5" id="KW-0812">Transmembrane</keyword>